<sequence length="111" mass="12443">MSPTTSCSLSDGGPLVELPLLIYYWINRLQLEKATEEKPIGRLLNSYQQAAYLRISSGVGYVPICDRTCYTRPLHPPHDQQHLSLSRPVRHLHQAHNCAGCLSGSVRSMIE</sequence>
<organism evidence="1 2">
    <name type="scientific">Cryptococcus amylolentus CBS 6039</name>
    <dbReference type="NCBI Taxonomy" id="1295533"/>
    <lineage>
        <taxon>Eukaryota</taxon>
        <taxon>Fungi</taxon>
        <taxon>Dikarya</taxon>
        <taxon>Basidiomycota</taxon>
        <taxon>Agaricomycotina</taxon>
        <taxon>Tremellomycetes</taxon>
        <taxon>Tremellales</taxon>
        <taxon>Cryptococcaceae</taxon>
        <taxon>Cryptococcus</taxon>
    </lineage>
</organism>
<gene>
    <name evidence="1" type="ORF">L202_07764</name>
</gene>
<reference evidence="1 2" key="1">
    <citation type="submission" date="2016-06" db="EMBL/GenBank/DDBJ databases">
        <title>Evolution of pathogenesis and genome organization in the Tremellales.</title>
        <authorList>
            <person name="Cuomo C."/>
            <person name="Litvintseva A."/>
            <person name="Heitman J."/>
            <person name="Chen Y."/>
            <person name="Sun S."/>
            <person name="Springer D."/>
            <person name="Dromer F."/>
            <person name="Young S."/>
            <person name="Zeng Q."/>
            <person name="Chapman S."/>
            <person name="Gujja S."/>
            <person name="Saif S."/>
            <person name="Birren B."/>
        </authorList>
    </citation>
    <scope>NUCLEOTIDE SEQUENCE [LARGE SCALE GENOMIC DNA]</scope>
    <source>
        <strain evidence="1 2">CBS 6039</strain>
    </source>
</reference>
<comment type="caution">
    <text evidence="1">The sequence shown here is derived from an EMBL/GenBank/DDBJ whole genome shotgun (WGS) entry which is preliminary data.</text>
</comment>
<protein>
    <submittedName>
        <fullName evidence="1">Uncharacterized protein</fullName>
    </submittedName>
</protein>
<dbReference type="EMBL" id="AWGJ01000013">
    <property type="protein sequence ID" value="ODN73205.1"/>
    <property type="molecule type" value="Genomic_DNA"/>
</dbReference>
<dbReference type="RefSeq" id="XP_018989117.1">
    <property type="nucleotide sequence ID" value="XM_019142546.1"/>
</dbReference>
<dbReference type="Proteomes" id="UP000094065">
    <property type="component" value="Unassembled WGS sequence"/>
</dbReference>
<accession>A0A1E3HAM3</accession>
<dbReference type="GeneID" id="30159073"/>
<evidence type="ECO:0000313" key="2">
    <source>
        <dbReference type="Proteomes" id="UP000094065"/>
    </source>
</evidence>
<proteinExistence type="predicted"/>
<evidence type="ECO:0000313" key="1">
    <source>
        <dbReference type="EMBL" id="ODN73205.1"/>
    </source>
</evidence>
<keyword evidence="2" id="KW-1185">Reference proteome</keyword>
<dbReference type="AlphaFoldDB" id="A0A1E3HAM3"/>
<name>A0A1E3HAM3_9TREE</name>